<accession>A0A8T2JI40</accession>
<dbReference type="PANTHER" id="PTHR31859">
    <property type="entry name" value="TETRATRICOPEPTIDE REPEAT PROTEIN 39 FAMILY MEMBER"/>
    <property type="match status" value="1"/>
</dbReference>
<evidence type="ECO:0000256" key="1">
    <source>
        <dbReference type="ARBA" id="ARBA00006400"/>
    </source>
</evidence>
<protein>
    <recommendedName>
        <fullName evidence="5">Tetratricopeptide repeat protein 39C</fullName>
    </recommendedName>
</protein>
<dbReference type="SUPFAM" id="SSF48452">
    <property type="entry name" value="TPR-like"/>
    <property type="match status" value="1"/>
</dbReference>
<proteinExistence type="inferred from homology"/>
<sequence>MMTFEEEKMQVACDDLKLTEKLCENDEGVIETIKNKIKKNVDVRKSAQSMIDRLQRHIIVADCQVYLAVLSFVKQELSAYIKGGWILRKAWKIYNKCYVDINGLQEMYQKKISQESDTANDNHIDAEGVTEESLNRLKGAVSFGYGLFHLCISMVPPNLLKIINLLGFPGDRLQGLSSLMYASESKDMKAPLATLALLWYHTVVRPFFALDGSDNQAGLKEAKEILKKKESAYPNSSLFMFFKGRIQRLECQINSALTSFQTALELATDQREIQHVCLYEIGWCSMIEMNYKDAYQSFERLKNESRWSQCYYAYLTAVTSPGAGDISGVGVPGCEERLWNTDNSERFRKEMPTKELCVLAAIEVLYLWKALPNCSLSNLQHMSQACHGVLDPSVQGLRSLLLGAIHNCLGNAEDAAQFFQRAVKDETGRQQNQYVQPYACYELGCLLLNNAETVAKGKALLFQAKEEYTGYDFENRLHVRIHAALASIKELVPQ</sequence>
<dbReference type="AlphaFoldDB" id="A0A8T2JI40"/>
<reference evidence="3" key="1">
    <citation type="thesis" date="2020" institute="ProQuest LLC" country="789 East Eisenhower Parkway, Ann Arbor, MI, USA">
        <title>Comparative Genomics and Chromosome Evolution.</title>
        <authorList>
            <person name="Mudd A.B."/>
        </authorList>
    </citation>
    <scope>NUCLEOTIDE SEQUENCE</scope>
    <source>
        <strain evidence="3">Female2</strain>
        <tissue evidence="3">Blood</tissue>
    </source>
</reference>
<evidence type="ECO:0000256" key="2">
    <source>
        <dbReference type="ARBA" id="ARBA00022803"/>
    </source>
</evidence>
<dbReference type="InterPro" id="IPR011990">
    <property type="entry name" value="TPR-like_helical_dom_sf"/>
</dbReference>
<dbReference type="Proteomes" id="UP000812440">
    <property type="component" value="Chromosome 6"/>
</dbReference>
<dbReference type="EMBL" id="JAACNH010000005">
    <property type="protein sequence ID" value="KAG8442126.1"/>
    <property type="molecule type" value="Genomic_DNA"/>
</dbReference>
<organism evidence="3 4">
    <name type="scientific">Hymenochirus boettgeri</name>
    <name type="common">Congo dwarf clawed frog</name>
    <dbReference type="NCBI Taxonomy" id="247094"/>
    <lineage>
        <taxon>Eukaryota</taxon>
        <taxon>Metazoa</taxon>
        <taxon>Chordata</taxon>
        <taxon>Craniata</taxon>
        <taxon>Vertebrata</taxon>
        <taxon>Euteleostomi</taxon>
        <taxon>Amphibia</taxon>
        <taxon>Batrachia</taxon>
        <taxon>Anura</taxon>
        <taxon>Pipoidea</taxon>
        <taxon>Pipidae</taxon>
        <taxon>Pipinae</taxon>
        <taxon>Hymenochirus</taxon>
    </lineage>
</organism>
<dbReference type="InterPro" id="IPR019412">
    <property type="entry name" value="IML2/TPR_39"/>
</dbReference>
<gene>
    <name evidence="3" type="ORF">GDO86_011066</name>
</gene>
<dbReference type="GO" id="GO:0032474">
    <property type="term" value="P:otolith morphogenesis"/>
    <property type="evidence" value="ECO:0007669"/>
    <property type="project" value="TreeGrafter"/>
</dbReference>
<evidence type="ECO:0000313" key="3">
    <source>
        <dbReference type="EMBL" id="KAG8442126.1"/>
    </source>
</evidence>
<evidence type="ECO:0008006" key="5">
    <source>
        <dbReference type="Google" id="ProtNLM"/>
    </source>
</evidence>
<name>A0A8T2JI40_9PIPI</name>
<dbReference type="Pfam" id="PF10300">
    <property type="entry name" value="Iml2-TPR_39"/>
    <property type="match status" value="1"/>
</dbReference>
<comment type="similarity">
    <text evidence="1">Belongs to the TTC39 family.</text>
</comment>
<dbReference type="GO" id="GO:0060271">
    <property type="term" value="P:cilium assembly"/>
    <property type="evidence" value="ECO:0007669"/>
    <property type="project" value="TreeGrafter"/>
</dbReference>
<dbReference type="Gene3D" id="1.25.40.10">
    <property type="entry name" value="Tetratricopeptide repeat domain"/>
    <property type="match status" value="1"/>
</dbReference>
<evidence type="ECO:0000313" key="4">
    <source>
        <dbReference type="Proteomes" id="UP000812440"/>
    </source>
</evidence>
<dbReference type="PANTHER" id="PTHR31859:SF1">
    <property type="entry name" value="TETRATRICOPEPTIDE REPEAT PROTEIN 39C"/>
    <property type="match status" value="1"/>
</dbReference>
<comment type="caution">
    <text evidence="3">The sequence shown here is derived from an EMBL/GenBank/DDBJ whole genome shotgun (WGS) entry which is preliminary data.</text>
</comment>
<keyword evidence="4" id="KW-1185">Reference proteome</keyword>
<keyword evidence="2" id="KW-0802">TPR repeat</keyword>
<dbReference type="OrthoDB" id="2154985at2759"/>